<evidence type="ECO:0000259" key="5">
    <source>
        <dbReference type="PROSITE" id="PS01124"/>
    </source>
</evidence>
<evidence type="ECO:0000256" key="2">
    <source>
        <dbReference type="ARBA" id="ARBA00023125"/>
    </source>
</evidence>
<name>A0A1I7J994_9BURK</name>
<dbReference type="PANTHER" id="PTHR43280:SF27">
    <property type="entry name" value="TRANSCRIPTIONAL REGULATOR MTLR"/>
    <property type="match status" value="1"/>
</dbReference>
<proteinExistence type="predicted"/>
<dbReference type="STRING" id="1035707.SAMN05216552_1010175"/>
<sequence>MSRLSDVISTNYTDADLDLPGIVAPTGTNRNKVNEVLKTELGMTFATYLNKLRLTEAARLLAEKNGAAVAEIAYSVGYANVPYFNKLFKEEYGCTPKAFRSLSARPQQPASTSSPNVRPPSEDLPAVGFPA</sequence>
<dbReference type="InterPro" id="IPR009057">
    <property type="entry name" value="Homeodomain-like_sf"/>
</dbReference>
<evidence type="ECO:0000256" key="4">
    <source>
        <dbReference type="SAM" id="MobiDB-lite"/>
    </source>
</evidence>
<dbReference type="Pfam" id="PF12833">
    <property type="entry name" value="HTH_18"/>
    <property type="match status" value="1"/>
</dbReference>
<dbReference type="InterPro" id="IPR020449">
    <property type="entry name" value="Tscrpt_reg_AraC-type_HTH"/>
</dbReference>
<dbReference type="AlphaFoldDB" id="A0A1I7J994"/>
<dbReference type="PROSITE" id="PS00041">
    <property type="entry name" value="HTH_ARAC_FAMILY_1"/>
    <property type="match status" value="1"/>
</dbReference>
<dbReference type="InterPro" id="IPR018060">
    <property type="entry name" value="HTH_AraC"/>
</dbReference>
<feature type="domain" description="HTH araC/xylS-type" evidence="5">
    <location>
        <begin position="2"/>
        <end position="102"/>
    </location>
</feature>
<feature type="region of interest" description="Disordered" evidence="4">
    <location>
        <begin position="99"/>
        <end position="131"/>
    </location>
</feature>
<dbReference type="EMBL" id="FPBO01000010">
    <property type="protein sequence ID" value="SFU81760.1"/>
    <property type="molecule type" value="Genomic_DNA"/>
</dbReference>
<keyword evidence="3" id="KW-0804">Transcription</keyword>
<dbReference type="InterPro" id="IPR018062">
    <property type="entry name" value="HTH_AraC-typ_CS"/>
</dbReference>
<dbReference type="PANTHER" id="PTHR43280">
    <property type="entry name" value="ARAC-FAMILY TRANSCRIPTIONAL REGULATOR"/>
    <property type="match status" value="1"/>
</dbReference>
<evidence type="ECO:0000256" key="1">
    <source>
        <dbReference type="ARBA" id="ARBA00023015"/>
    </source>
</evidence>
<dbReference type="PROSITE" id="PS01124">
    <property type="entry name" value="HTH_ARAC_FAMILY_2"/>
    <property type="match status" value="1"/>
</dbReference>
<gene>
    <name evidence="6" type="ORF">SAMN05216552_1010175</name>
</gene>
<keyword evidence="1" id="KW-0805">Transcription regulation</keyword>
<organism evidence="6 7">
    <name type="scientific">Pseudoduganella namucuonensis</name>
    <dbReference type="NCBI Taxonomy" id="1035707"/>
    <lineage>
        <taxon>Bacteria</taxon>
        <taxon>Pseudomonadati</taxon>
        <taxon>Pseudomonadota</taxon>
        <taxon>Betaproteobacteria</taxon>
        <taxon>Burkholderiales</taxon>
        <taxon>Oxalobacteraceae</taxon>
        <taxon>Telluria group</taxon>
        <taxon>Pseudoduganella</taxon>
    </lineage>
</organism>
<feature type="compositionally biased region" description="Polar residues" evidence="4">
    <location>
        <begin position="104"/>
        <end position="116"/>
    </location>
</feature>
<dbReference type="SUPFAM" id="SSF46689">
    <property type="entry name" value="Homeodomain-like"/>
    <property type="match status" value="1"/>
</dbReference>
<dbReference type="Proteomes" id="UP000199391">
    <property type="component" value="Unassembled WGS sequence"/>
</dbReference>
<protein>
    <submittedName>
        <fullName evidence="6">AraC-type DNA-binding protein</fullName>
    </submittedName>
</protein>
<dbReference type="GO" id="GO:0003700">
    <property type="term" value="F:DNA-binding transcription factor activity"/>
    <property type="evidence" value="ECO:0007669"/>
    <property type="project" value="InterPro"/>
</dbReference>
<dbReference type="PRINTS" id="PR00032">
    <property type="entry name" value="HTHARAC"/>
</dbReference>
<keyword evidence="7" id="KW-1185">Reference proteome</keyword>
<evidence type="ECO:0000313" key="7">
    <source>
        <dbReference type="Proteomes" id="UP000199391"/>
    </source>
</evidence>
<evidence type="ECO:0000256" key="3">
    <source>
        <dbReference type="ARBA" id="ARBA00023163"/>
    </source>
</evidence>
<keyword evidence="2 6" id="KW-0238">DNA-binding</keyword>
<dbReference type="SMART" id="SM00342">
    <property type="entry name" value="HTH_ARAC"/>
    <property type="match status" value="1"/>
</dbReference>
<evidence type="ECO:0000313" key="6">
    <source>
        <dbReference type="EMBL" id="SFU81760.1"/>
    </source>
</evidence>
<dbReference type="GO" id="GO:0043565">
    <property type="term" value="F:sequence-specific DNA binding"/>
    <property type="evidence" value="ECO:0007669"/>
    <property type="project" value="InterPro"/>
</dbReference>
<accession>A0A1I7J994</accession>
<reference evidence="7" key="1">
    <citation type="submission" date="2016-10" db="EMBL/GenBank/DDBJ databases">
        <authorList>
            <person name="Varghese N."/>
            <person name="Submissions S."/>
        </authorList>
    </citation>
    <scope>NUCLEOTIDE SEQUENCE [LARGE SCALE GENOMIC DNA]</scope>
    <source>
        <strain evidence="7">CGMCC 1.11014</strain>
    </source>
</reference>
<dbReference type="Gene3D" id="1.10.10.60">
    <property type="entry name" value="Homeodomain-like"/>
    <property type="match status" value="2"/>
</dbReference>